<feature type="compositionally biased region" description="Basic and acidic residues" evidence="1">
    <location>
        <begin position="161"/>
        <end position="171"/>
    </location>
</feature>
<comment type="caution">
    <text evidence="2">The sequence shown here is derived from an EMBL/GenBank/DDBJ whole genome shotgun (WGS) entry which is preliminary data.</text>
</comment>
<reference evidence="2" key="1">
    <citation type="submission" date="2019-08" db="EMBL/GenBank/DDBJ databases">
        <authorList>
            <person name="Kucharzyk K."/>
            <person name="Murdoch R.W."/>
            <person name="Higgins S."/>
            <person name="Loffler F."/>
        </authorList>
    </citation>
    <scope>NUCLEOTIDE SEQUENCE</scope>
</reference>
<feature type="region of interest" description="Disordered" evidence="1">
    <location>
        <begin position="142"/>
        <end position="171"/>
    </location>
</feature>
<gene>
    <name evidence="2" type="ORF">SDC9_52977</name>
</gene>
<name>A0A644WS06_9ZZZZ</name>
<evidence type="ECO:0000256" key="1">
    <source>
        <dbReference type="SAM" id="MobiDB-lite"/>
    </source>
</evidence>
<accession>A0A644WS06</accession>
<dbReference type="EMBL" id="VSSQ01001251">
    <property type="protein sequence ID" value="MPM06675.1"/>
    <property type="molecule type" value="Genomic_DNA"/>
</dbReference>
<organism evidence="2">
    <name type="scientific">bioreactor metagenome</name>
    <dbReference type="NCBI Taxonomy" id="1076179"/>
    <lineage>
        <taxon>unclassified sequences</taxon>
        <taxon>metagenomes</taxon>
        <taxon>ecological metagenomes</taxon>
    </lineage>
</organism>
<sequence length="171" mass="18385">MGLLAQPERSGLDDLHQVFAWVISELHVRRNPHLPVEEGEKLLHPVEEMLRPAGKLLEGKADLFPGLDAGTVTGHGREVPPVVVGAVDLGIIGETAVVGENVLPDALYVHRHKGFLFPVYHLEMLLGVAHDVEGVLSLRPEARQGQGEGPGVSPLRACSAHAEHKADDPVL</sequence>
<dbReference type="AlphaFoldDB" id="A0A644WS06"/>
<evidence type="ECO:0000313" key="2">
    <source>
        <dbReference type="EMBL" id="MPM06675.1"/>
    </source>
</evidence>
<proteinExistence type="predicted"/>
<protein>
    <submittedName>
        <fullName evidence="2">Uncharacterized protein</fullName>
    </submittedName>
</protein>